<proteinExistence type="predicted"/>
<dbReference type="PANTHER" id="PTHR47992">
    <property type="entry name" value="PROTEIN PHOSPHATASE"/>
    <property type="match status" value="1"/>
</dbReference>
<dbReference type="Proteomes" id="UP000326354">
    <property type="component" value="Chromosome"/>
</dbReference>
<evidence type="ECO:0000313" key="2">
    <source>
        <dbReference type="EMBL" id="BBM87720.1"/>
    </source>
</evidence>
<dbReference type="AlphaFoldDB" id="A0A5S9IV79"/>
<dbReference type="RefSeq" id="WP_151971725.1">
    <property type="nucleotide sequence ID" value="NZ_AP019860.1"/>
</dbReference>
<feature type="domain" description="PPM-type phosphatase" evidence="1">
    <location>
        <begin position="6"/>
        <end position="250"/>
    </location>
</feature>
<dbReference type="Pfam" id="PF13672">
    <property type="entry name" value="PP2C_2"/>
    <property type="match status" value="1"/>
</dbReference>
<dbReference type="CDD" id="cd00143">
    <property type="entry name" value="PP2Cc"/>
    <property type="match status" value="1"/>
</dbReference>
<gene>
    <name evidence="2" type="ORF">UABAM_06135</name>
</gene>
<evidence type="ECO:0000313" key="3">
    <source>
        <dbReference type="Proteomes" id="UP000326354"/>
    </source>
</evidence>
<evidence type="ECO:0000259" key="1">
    <source>
        <dbReference type="PROSITE" id="PS51746"/>
    </source>
</evidence>
<dbReference type="PROSITE" id="PS51746">
    <property type="entry name" value="PPM_2"/>
    <property type="match status" value="1"/>
</dbReference>
<dbReference type="SMART" id="SM00332">
    <property type="entry name" value="PP2Cc"/>
    <property type="match status" value="1"/>
</dbReference>
<sequence length="253" mass="28234">MDVKCEIVANTNVGRQRFRNEDNFIVLEKFSLAIVADGMGGHVDGDVASRIVTETLNERYENLYGEKVSDNEEKVENQERFLAESIEQANFKIFEKNQGVFSLESMGTTVVGLQITHCGHSITACVGDSRIYRIRNDEIEQITEDHSLVGELLRHNIIHEKDLMFLQNKNIITRALGMGQNVTVDTKVHKLEHDDLFLLCTDGLSDLVENDAILKVVLESEGLQQTVDNLIDAANEAGGSDNITVALVKVQCE</sequence>
<dbReference type="OrthoDB" id="9801841at2"/>
<dbReference type="KEGG" id="uam:UABAM_06135"/>
<dbReference type="GO" id="GO:0004722">
    <property type="term" value="F:protein serine/threonine phosphatase activity"/>
    <property type="evidence" value="ECO:0007669"/>
    <property type="project" value="InterPro"/>
</dbReference>
<dbReference type="SUPFAM" id="SSF81606">
    <property type="entry name" value="PP2C-like"/>
    <property type="match status" value="1"/>
</dbReference>
<dbReference type="InterPro" id="IPR036457">
    <property type="entry name" value="PPM-type-like_dom_sf"/>
</dbReference>
<dbReference type="Gene3D" id="3.60.40.10">
    <property type="entry name" value="PPM-type phosphatase domain"/>
    <property type="match status" value="1"/>
</dbReference>
<protein>
    <submittedName>
        <fullName evidence="2">Protein phosphatase</fullName>
    </submittedName>
</protein>
<accession>A0A5S9IV79</accession>
<dbReference type="InterPro" id="IPR015655">
    <property type="entry name" value="PP2C"/>
</dbReference>
<dbReference type="InterPro" id="IPR001932">
    <property type="entry name" value="PPM-type_phosphatase-like_dom"/>
</dbReference>
<keyword evidence="3" id="KW-1185">Reference proteome</keyword>
<dbReference type="SMART" id="SM00331">
    <property type="entry name" value="PP2C_SIG"/>
    <property type="match status" value="1"/>
</dbReference>
<name>A0A5S9IV79_UABAM</name>
<dbReference type="EMBL" id="AP019860">
    <property type="protein sequence ID" value="BBM87720.1"/>
    <property type="molecule type" value="Genomic_DNA"/>
</dbReference>
<dbReference type="NCBIfam" id="NF033484">
    <property type="entry name" value="Stp1_PP2C_phos"/>
    <property type="match status" value="1"/>
</dbReference>
<organism evidence="2 3">
    <name type="scientific">Uabimicrobium amorphum</name>
    <dbReference type="NCBI Taxonomy" id="2596890"/>
    <lineage>
        <taxon>Bacteria</taxon>
        <taxon>Pseudomonadati</taxon>
        <taxon>Planctomycetota</taxon>
        <taxon>Candidatus Uabimicrobiia</taxon>
        <taxon>Candidatus Uabimicrobiales</taxon>
        <taxon>Candidatus Uabimicrobiaceae</taxon>
        <taxon>Candidatus Uabimicrobium</taxon>
    </lineage>
</organism>
<reference evidence="2 3" key="1">
    <citation type="submission" date="2019-08" db="EMBL/GenBank/DDBJ databases">
        <title>Complete genome sequence of Candidatus Uab amorphum.</title>
        <authorList>
            <person name="Shiratori T."/>
            <person name="Suzuki S."/>
            <person name="Kakizawa Y."/>
            <person name="Ishida K."/>
        </authorList>
    </citation>
    <scope>NUCLEOTIDE SEQUENCE [LARGE SCALE GENOMIC DNA]</scope>
    <source>
        <strain evidence="2 3">SRT547</strain>
    </source>
</reference>